<keyword evidence="1" id="KW-0472">Membrane</keyword>
<feature type="transmembrane region" description="Helical" evidence="1">
    <location>
        <begin position="168"/>
        <end position="188"/>
    </location>
</feature>
<feature type="transmembrane region" description="Helical" evidence="1">
    <location>
        <begin position="239"/>
        <end position="258"/>
    </location>
</feature>
<protein>
    <recommendedName>
        <fullName evidence="4">Oligosaccharide repeat unit polymerase</fullName>
    </recommendedName>
</protein>
<feature type="transmembrane region" description="Helical" evidence="1">
    <location>
        <begin position="92"/>
        <end position="109"/>
    </location>
</feature>
<feature type="transmembrane region" description="Helical" evidence="1">
    <location>
        <begin position="338"/>
        <end position="361"/>
    </location>
</feature>
<gene>
    <name evidence="2" type="ORF">A8F95_05720</name>
</gene>
<dbReference type="Proteomes" id="UP000092578">
    <property type="component" value="Unassembled WGS sequence"/>
</dbReference>
<keyword evidence="3" id="KW-1185">Reference proteome</keyword>
<dbReference type="AlphaFoldDB" id="A0A1B9AYC7"/>
<feature type="transmembrane region" description="Helical" evidence="1">
    <location>
        <begin position="200"/>
        <end position="233"/>
    </location>
</feature>
<keyword evidence="1" id="KW-1133">Transmembrane helix</keyword>
<feature type="transmembrane region" description="Helical" evidence="1">
    <location>
        <begin position="265"/>
        <end position="286"/>
    </location>
</feature>
<accession>A0A1B9AYC7</accession>
<organism evidence="2 3">
    <name type="scientific">Pseudobacillus wudalianchiensis</name>
    <dbReference type="NCBI Taxonomy" id="1743143"/>
    <lineage>
        <taxon>Bacteria</taxon>
        <taxon>Bacillati</taxon>
        <taxon>Bacillota</taxon>
        <taxon>Bacilli</taxon>
        <taxon>Bacillales</taxon>
        <taxon>Bacillaceae</taxon>
        <taxon>Pseudobacillus</taxon>
    </lineage>
</organism>
<feature type="transmembrane region" description="Helical" evidence="1">
    <location>
        <begin position="67"/>
        <end position="86"/>
    </location>
</feature>
<evidence type="ECO:0000313" key="3">
    <source>
        <dbReference type="Proteomes" id="UP000092578"/>
    </source>
</evidence>
<feature type="transmembrane region" description="Helical" evidence="1">
    <location>
        <begin position="391"/>
        <end position="408"/>
    </location>
</feature>
<sequence>MQIKKLLTYLLIILYRLLLDVGYLLYVHPNFIYQGFVLELNWYKYFLSFLIIILIMFLFIKESSKFSISIMNMLFLIIIIPFSSLYGLENQATTSFFLVIGGFTITLLSTRQKKVSIKSLKGSKYALWIAIGGASLLTYGAIAVFNGFPSLTALNFANVYEVRESVNYGPLFFPYFVNWQSTVFNPFLIGYGLLKSNKKLILVGIVLQFLLFLYTGHKSYFFGPIVVIGVAILVKKKNLLLGILIGLNSVIAFALIIYKVFGEHLLATLFIRRAIFISVKNFYYYFDFFSRNEKVYFSHSILKYFIDYPYQIPTSNLIGAVYYNSPNAWVNVGYLADAYMNAGVLGVIIISILLGVVLSFFDSLTTKVNIELIIITAFMPFFKLLSGALLTSLLTGGIIISFLVLQIFPEEKKRV</sequence>
<evidence type="ECO:0008006" key="4">
    <source>
        <dbReference type="Google" id="ProtNLM"/>
    </source>
</evidence>
<feature type="transmembrane region" description="Helical" evidence="1">
    <location>
        <begin position="7"/>
        <end position="26"/>
    </location>
</feature>
<keyword evidence="1" id="KW-0812">Transmembrane</keyword>
<evidence type="ECO:0000313" key="2">
    <source>
        <dbReference type="EMBL" id="OCA88922.1"/>
    </source>
</evidence>
<proteinExistence type="predicted"/>
<feature type="transmembrane region" description="Helical" evidence="1">
    <location>
        <begin position="42"/>
        <end position="60"/>
    </location>
</feature>
<reference evidence="3" key="1">
    <citation type="submission" date="2016-05" db="EMBL/GenBank/DDBJ databases">
        <authorList>
            <person name="Liu B."/>
            <person name="Wang J."/>
            <person name="Zhu Y."/>
            <person name="Liu G."/>
            <person name="Chen Q."/>
            <person name="Chen Z."/>
            <person name="Lan J."/>
            <person name="Che J."/>
            <person name="Ge C."/>
            <person name="Shi H."/>
            <person name="Pan Z."/>
            <person name="Liu X."/>
        </authorList>
    </citation>
    <scope>NUCLEOTIDE SEQUENCE [LARGE SCALE GENOMIC DNA]</scope>
    <source>
        <strain evidence="3">FJAT-27215</strain>
    </source>
</reference>
<feature type="transmembrane region" description="Helical" evidence="1">
    <location>
        <begin position="125"/>
        <end position="148"/>
    </location>
</feature>
<name>A0A1B9AYC7_9BACI</name>
<evidence type="ECO:0000256" key="1">
    <source>
        <dbReference type="SAM" id="Phobius"/>
    </source>
</evidence>
<dbReference type="EMBL" id="MAYT01000012">
    <property type="protein sequence ID" value="OCA88922.1"/>
    <property type="molecule type" value="Genomic_DNA"/>
</dbReference>
<comment type="caution">
    <text evidence="2">The sequence shown here is derived from an EMBL/GenBank/DDBJ whole genome shotgun (WGS) entry which is preliminary data.</text>
</comment>